<dbReference type="SMART" id="SM00346">
    <property type="entry name" value="HTH_ICLR"/>
    <property type="match status" value="1"/>
</dbReference>
<dbReference type="EMBL" id="JAGGKC010000007">
    <property type="protein sequence ID" value="MBP1918662.1"/>
    <property type="molecule type" value="Genomic_DNA"/>
</dbReference>
<evidence type="ECO:0000313" key="7">
    <source>
        <dbReference type="Proteomes" id="UP001519271"/>
    </source>
</evidence>
<dbReference type="Pfam" id="PF09339">
    <property type="entry name" value="HTH_IclR"/>
    <property type="match status" value="1"/>
</dbReference>
<keyword evidence="7" id="KW-1185">Reference proteome</keyword>
<dbReference type="GO" id="GO:0003677">
    <property type="term" value="F:DNA binding"/>
    <property type="evidence" value="ECO:0007669"/>
    <property type="project" value="UniProtKB-KW"/>
</dbReference>
<dbReference type="Proteomes" id="UP001519271">
    <property type="component" value="Unassembled WGS sequence"/>
</dbReference>
<comment type="caution">
    <text evidence="6">The sequence shown here is derived from an EMBL/GenBank/DDBJ whole genome shotgun (WGS) entry which is preliminary data.</text>
</comment>
<dbReference type="InterPro" id="IPR036390">
    <property type="entry name" value="WH_DNA-bd_sf"/>
</dbReference>
<protein>
    <submittedName>
        <fullName evidence="6">DNA-binding IclR family transcriptional regulator</fullName>
    </submittedName>
</protein>
<dbReference type="InterPro" id="IPR005471">
    <property type="entry name" value="Tscrpt_reg_IclR_N"/>
</dbReference>
<dbReference type="PANTHER" id="PTHR30136:SF24">
    <property type="entry name" value="HTH-TYPE TRANSCRIPTIONAL REPRESSOR ALLR"/>
    <property type="match status" value="1"/>
</dbReference>
<gene>
    <name evidence="6" type="ORF">J2Z34_001139</name>
</gene>
<evidence type="ECO:0000256" key="2">
    <source>
        <dbReference type="ARBA" id="ARBA00023125"/>
    </source>
</evidence>
<name>A0ABS4G2D9_9CLOT</name>
<evidence type="ECO:0000259" key="5">
    <source>
        <dbReference type="PROSITE" id="PS51078"/>
    </source>
</evidence>
<dbReference type="PANTHER" id="PTHR30136">
    <property type="entry name" value="HELIX-TURN-HELIX TRANSCRIPTIONAL REGULATOR, ICLR FAMILY"/>
    <property type="match status" value="1"/>
</dbReference>
<reference evidence="6 7" key="1">
    <citation type="submission" date="2021-03" db="EMBL/GenBank/DDBJ databases">
        <title>Genomic Encyclopedia of Type Strains, Phase IV (KMG-IV): sequencing the most valuable type-strain genomes for metagenomic binning, comparative biology and taxonomic classification.</title>
        <authorList>
            <person name="Goeker M."/>
        </authorList>
    </citation>
    <scope>NUCLEOTIDE SEQUENCE [LARGE SCALE GENOMIC DNA]</scope>
    <source>
        <strain evidence="6 7">DSM 6139</strain>
    </source>
</reference>
<dbReference type="RefSeq" id="WP_209458891.1">
    <property type="nucleotide sequence ID" value="NZ_JAGGKC010000007.1"/>
</dbReference>
<dbReference type="Gene3D" id="1.10.10.10">
    <property type="entry name" value="Winged helix-like DNA-binding domain superfamily/Winged helix DNA-binding domain"/>
    <property type="match status" value="1"/>
</dbReference>
<keyword evidence="3" id="KW-0804">Transcription</keyword>
<keyword evidence="2 6" id="KW-0238">DNA-binding</keyword>
<proteinExistence type="predicted"/>
<dbReference type="Gene3D" id="3.30.450.40">
    <property type="match status" value="1"/>
</dbReference>
<dbReference type="PROSITE" id="PS51078">
    <property type="entry name" value="ICLR_ED"/>
    <property type="match status" value="1"/>
</dbReference>
<dbReference type="InterPro" id="IPR029016">
    <property type="entry name" value="GAF-like_dom_sf"/>
</dbReference>
<dbReference type="SUPFAM" id="SSF55781">
    <property type="entry name" value="GAF domain-like"/>
    <property type="match status" value="1"/>
</dbReference>
<accession>A0ABS4G2D9</accession>
<organism evidence="6 7">
    <name type="scientific">Youngiibacter multivorans</name>
    <dbReference type="NCBI Taxonomy" id="937251"/>
    <lineage>
        <taxon>Bacteria</taxon>
        <taxon>Bacillati</taxon>
        <taxon>Bacillota</taxon>
        <taxon>Clostridia</taxon>
        <taxon>Eubacteriales</taxon>
        <taxon>Clostridiaceae</taxon>
        <taxon>Youngiibacter</taxon>
    </lineage>
</organism>
<dbReference type="InterPro" id="IPR036388">
    <property type="entry name" value="WH-like_DNA-bd_sf"/>
</dbReference>
<sequence>MDRTGRVQSIDRAVMILKCFSERNRELSLAEIAERLDINKSTIHGIISTLKYHGLIAQDDRSQKYRLGLGLMELGAIVSNSMDVNEIAEPYLADLCNKLDETVHMCLLDDKDVVYIGKKESNQSIRIITKIGSRIPAYCTGVGKAILANLEYDEVERHLPENLDKKAPKTITDKKELIVELSKIKSRGYSIDDEEYTQGLYCVAAPIFDRFGNVKYAISTSGPTLRMTDAKKDSAIKLVTEAAQEISRKLGYEG</sequence>
<evidence type="ECO:0000256" key="3">
    <source>
        <dbReference type="ARBA" id="ARBA00023163"/>
    </source>
</evidence>
<evidence type="ECO:0000256" key="1">
    <source>
        <dbReference type="ARBA" id="ARBA00023015"/>
    </source>
</evidence>
<dbReference type="InterPro" id="IPR050707">
    <property type="entry name" value="HTH_MetabolicPath_Reg"/>
</dbReference>
<evidence type="ECO:0000259" key="4">
    <source>
        <dbReference type="PROSITE" id="PS51077"/>
    </source>
</evidence>
<feature type="domain" description="HTH iclR-type" evidence="4">
    <location>
        <begin position="7"/>
        <end position="69"/>
    </location>
</feature>
<dbReference type="PROSITE" id="PS51077">
    <property type="entry name" value="HTH_ICLR"/>
    <property type="match status" value="1"/>
</dbReference>
<dbReference type="Pfam" id="PF01614">
    <property type="entry name" value="IclR_C"/>
    <property type="match status" value="1"/>
</dbReference>
<evidence type="ECO:0000313" key="6">
    <source>
        <dbReference type="EMBL" id="MBP1918662.1"/>
    </source>
</evidence>
<keyword evidence="1" id="KW-0805">Transcription regulation</keyword>
<dbReference type="InterPro" id="IPR014757">
    <property type="entry name" value="Tscrpt_reg_IclR_C"/>
</dbReference>
<feature type="domain" description="IclR-ED" evidence="5">
    <location>
        <begin position="70"/>
        <end position="252"/>
    </location>
</feature>
<dbReference type="SUPFAM" id="SSF46785">
    <property type="entry name" value="Winged helix' DNA-binding domain"/>
    <property type="match status" value="1"/>
</dbReference>